<reference evidence="2 3" key="1">
    <citation type="submission" date="2021-05" db="EMBL/GenBank/DDBJ databases">
        <title>Genome Assembly of Synthetic Allotetraploid Brassica napus Reveals Homoeologous Exchanges between Subgenomes.</title>
        <authorList>
            <person name="Davis J.T."/>
        </authorList>
    </citation>
    <scope>NUCLEOTIDE SEQUENCE [LARGE SCALE GENOMIC DNA]</scope>
    <source>
        <strain evidence="3">cv. Da-Ae</strain>
        <tissue evidence="2">Seedling</tissue>
    </source>
</reference>
<gene>
    <name evidence="2" type="ORF">HID58_014288</name>
</gene>
<feature type="non-terminal residue" evidence="2">
    <location>
        <position position="1"/>
    </location>
</feature>
<proteinExistence type="predicted"/>
<dbReference type="Proteomes" id="UP000824890">
    <property type="component" value="Unassembled WGS sequence"/>
</dbReference>
<comment type="caution">
    <text evidence="2">The sequence shown here is derived from an EMBL/GenBank/DDBJ whole genome shotgun (WGS) entry which is preliminary data.</text>
</comment>
<organism evidence="2 3">
    <name type="scientific">Brassica napus</name>
    <name type="common">Rape</name>
    <dbReference type="NCBI Taxonomy" id="3708"/>
    <lineage>
        <taxon>Eukaryota</taxon>
        <taxon>Viridiplantae</taxon>
        <taxon>Streptophyta</taxon>
        <taxon>Embryophyta</taxon>
        <taxon>Tracheophyta</taxon>
        <taxon>Spermatophyta</taxon>
        <taxon>Magnoliopsida</taxon>
        <taxon>eudicotyledons</taxon>
        <taxon>Gunneridae</taxon>
        <taxon>Pentapetalae</taxon>
        <taxon>rosids</taxon>
        <taxon>malvids</taxon>
        <taxon>Brassicales</taxon>
        <taxon>Brassicaceae</taxon>
        <taxon>Brassiceae</taxon>
        <taxon>Brassica</taxon>
    </lineage>
</organism>
<feature type="region of interest" description="Disordered" evidence="1">
    <location>
        <begin position="274"/>
        <end position="323"/>
    </location>
</feature>
<evidence type="ECO:0000256" key="1">
    <source>
        <dbReference type="SAM" id="MobiDB-lite"/>
    </source>
</evidence>
<feature type="compositionally biased region" description="Low complexity" evidence="1">
    <location>
        <begin position="295"/>
        <end position="314"/>
    </location>
</feature>
<dbReference type="EMBL" id="JAGKQM010000004">
    <property type="protein sequence ID" value="KAH0928561.1"/>
    <property type="molecule type" value="Genomic_DNA"/>
</dbReference>
<protein>
    <submittedName>
        <fullName evidence="2">Uncharacterized protein</fullName>
    </submittedName>
</protein>
<accession>A0ABQ8DGP1</accession>
<evidence type="ECO:0000313" key="3">
    <source>
        <dbReference type="Proteomes" id="UP000824890"/>
    </source>
</evidence>
<keyword evidence="3" id="KW-1185">Reference proteome</keyword>
<sequence>LWIHNSQGRIFDCIVEIELEFYKLVIREAVQAIVGEIDLSLSNAREPGPVSSAAELSKCLAEPSRYNSRRGVVCVLTLLLPEKTSELGKGHDVFHSTDESKEQVMMSLYLAMAVSDELWSSSKDVSNKPSKPLPPFPLTGNANGPSCQSVPSVRVTPKSKKCHEHKGQTSLEVSYMATSGFGNHTNPYSPVPVISPVQRPDVKNQLMHPSYRLQPCYCYLCKHGNRRLCNWYSPQLARITSKLFLKKNPDIGPESLSSSKMGIEGKVNSRKCSTRESCINTQKSKQEDIHAGPLALGNASNSGSSSSVGEGLVETSQGNKRRL</sequence>
<evidence type="ECO:0000313" key="2">
    <source>
        <dbReference type="EMBL" id="KAH0928561.1"/>
    </source>
</evidence>
<name>A0ABQ8DGP1_BRANA</name>